<evidence type="ECO:0000313" key="2">
    <source>
        <dbReference type="EMBL" id="MBU2664015.1"/>
    </source>
</evidence>
<evidence type="ECO:0000313" key="3">
    <source>
        <dbReference type="Proteomes" id="UP001519654"/>
    </source>
</evidence>
<gene>
    <name evidence="2" type="ORF">KOI35_10990</name>
</gene>
<keyword evidence="1" id="KW-0732">Signal</keyword>
<dbReference type="Proteomes" id="UP001519654">
    <property type="component" value="Unassembled WGS sequence"/>
</dbReference>
<evidence type="ECO:0000256" key="1">
    <source>
        <dbReference type="SAM" id="SignalP"/>
    </source>
</evidence>
<comment type="caution">
    <text evidence="2">The sequence shown here is derived from an EMBL/GenBank/DDBJ whole genome shotgun (WGS) entry which is preliminary data.</text>
</comment>
<feature type="signal peptide" evidence="1">
    <location>
        <begin position="1"/>
        <end position="28"/>
    </location>
</feature>
<dbReference type="EMBL" id="JAHKKG010000003">
    <property type="protein sequence ID" value="MBU2664015.1"/>
    <property type="molecule type" value="Genomic_DNA"/>
</dbReference>
<organism evidence="2 3">
    <name type="scientific">Paractinoplanes bogorensis</name>
    <dbReference type="NCBI Taxonomy" id="1610840"/>
    <lineage>
        <taxon>Bacteria</taxon>
        <taxon>Bacillati</taxon>
        <taxon>Actinomycetota</taxon>
        <taxon>Actinomycetes</taxon>
        <taxon>Micromonosporales</taxon>
        <taxon>Micromonosporaceae</taxon>
        <taxon>Paractinoplanes</taxon>
    </lineage>
</organism>
<keyword evidence="3" id="KW-1185">Reference proteome</keyword>
<evidence type="ECO:0008006" key="4">
    <source>
        <dbReference type="Google" id="ProtNLM"/>
    </source>
</evidence>
<reference evidence="2 3" key="1">
    <citation type="submission" date="2021-06" db="EMBL/GenBank/DDBJ databases">
        <title>Actinoplanes lichenicola sp. nov., and Actinoplanes ovalisporus sp. nov., isolated from lichen in Thailand.</title>
        <authorList>
            <person name="Saeng-In P."/>
            <person name="Kanchanasin P."/>
            <person name="Yuki M."/>
            <person name="Kudo T."/>
            <person name="Ohkuma M."/>
            <person name="Phongsopitanun W."/>
            <person name="Tanasupawat S."/>
        </authorList>
    </citation>
    <scope>NUCLEOTIDE SEQUENCE [LARGE SCALE GENOMIC DNA]</scope>
    <source>
        <strain evidence="2 3">NBRC 110975</strain>
    </source>
</reference>
<dbReference type="RefSeq" id="WP_215786187.1">
    <property type="nucleotide sequence ID" value="NZ_JAHKKG010000003.1"/>
</dbReference>
<accession>A0ABS5YKM1</accession>
<feature type="chain" id="PRO_5046582469" description="Secreted protein" evidence="1">
    <location>
        <begin position="29"/>
        <end position="145"/>
    </location>
</feature>
<proteinExistence type="predicted"/>
<name>A0ABS5YKM1_9ACTN</name>
<sequence length="145" mass="15423">MRSLVLRTLGGLVAAGLGLGVAAAPATAAATNEFRLTAGNAVGYGTYQQMMSIPERPVPPISITGTLAARSLWRCAVIQVGRSGPADGLEWQTVGRHCGPGRTSFRAQANYMFRAVNPPVRLCAGWNVNQAERGRRCDLYRPPAN</sequence>
<protein>
    <recommendedName>
        <fullName evidence="4">Secreted protein</fullName>
    </recommendedName>
</protein>